<gene>
    <name evidence="1" type="ORF">J34TS1_45240</name>
</gene>
<keyword evidence="2" id="KW-1185">Reference proteome</keyword>
<dbReference type="Proteomes" id="UP000682811">
    <property type="component" value="Unassembled WGS sequence"/>
</dbReference>
<reference evidence="1 2" key="1">
    <citation type="submission" date="2021-03" db="EMBL/GenBank/DDBJ databases">
        <title>Antimicrobial resistance genes in bacteria isolated from Japanese honey, and their potential for conferring macrolide and lincosamide resistance in the American foulbrood pathogen Paenibacillus larvae.</title>
        <authorList>
            <person name="Okamoto M."/>
            <person name="Kumagai M."/>
            <person name="Kanamori H."/>
            <person name="Takamatsu D."/>
        </authorList>
    </citation>
    <scope>NUCLEOTIDE SEQUENCE [LARGE SCALE GENOMIC DNA]</scope>
    <source>
        <strain evidence="1 2">J34TS1</strain>
    </source>
</reference>
<dbReference type="AlphaFoldDB" id="A0A919YFF8"/>
<sequence>MQKLKPGRLAAAVLLSTSICLWLGGCGLWNPNSEPEALFKQTLGGLAGKDSFRFTGKAAIRTESNKEFRESVAYEGILTEHDKLTIRSMLPAQPANAKKPKQVTVSNFHAAESGFRRQDGEWVHLFSEGNGMLSTSLARFNPLAQLDAIGRLPKQIKEASGAARGTRVLRIELNPTAARGWLAEQLEEEMGGIRQQANQAAQIGSSRDKRELADAWKKGDAQMKQMLDQSEVGMVYYLTIDKRSGFPLKLSSETNIRYLNLHNQEEEESLINDVSFIP</sequence>
<comment type="caution">
    <text evidence="1">The sequence shown here is derived from an EMBL/GenBank/DDBJ whole genome shotgun (WGS) entry which is preliminary data.</text>
</comment>
<name>A0A919YFF8_9BACL</name>
<dbReference type="EMBL" id="BORT01000024">
    <property type="protein sequence ID" value="GIO49759.1"/>
    <property type="molecule type" value="Genomic_DNA"/>
</dbReference>
<evidence type="ECO:0000313" key="2">
    <source>
        <dbReference type="Proteomes" id="UP000682811"/>
    </source>
</evidence>
<evidence type="ECO:0008006" key="3">
    <source>
        <dbReference type="Google" id="ProtNLM"/>
    </source>
</evidence>
<evidence type="ECO:0000313" key="1">
    <source>
        <dbReference type="EMBL" id="GIO49759.1"/>
    </source>
</evidence>
<dbReference type="PROSITE" id="PS51257">
    <property type="entry name" value="PROKAR_LIPOPROTEIN"/>
    <property type="match status" value="1"/>
</dbReference>
<accession>A0A919YFF8</accession>
<protein>
    <recommendedName>
        <fullName evidence="3">Lipoprotein</fullName>
    </recommendedName>
</protein>
<proteinExistence type="predicted"/>
<organism evidence="1 2">
    <name type="scientific">Paenibacillus azoreducens</name>
    <dbReference type="NCBI Taxonomy" id="116718"/>
    <lineage>
        <taxon>Bacteria</taxon>
        <taxon>Bacillati</taxon>
        <taxon>Bacillota</taxon>
        <taxon>Bacilli</taxon>
        <taxon>Bacillales</taxon>
        <taxon>Paenibacillaceae</taxon>
        <taxon>Paenibacillus</taxon>
    </lineage>
</organism>